<dbReference type="InterPro" id="IPR006037">
    <property type="entry name" value="RCK_C"/>
</dbReference>
<dbReference type="Pfam" id="PF02080">
    <property type="entry name" value="TrkA_C"/>
    <property type="match status" value="1"/>
</dbReference>
<dbReference type="PIRSF" id="PIRSF005028">
    <property type="entry name" value="KhtT"/>
    <property type="match status" value="1"/>
</dbReference>
<dbReference type="InterPro" id="IPR036721">
    <property type="entry name" value="RCK_C_sf"/>
</dbReference>
<dbReference type="PROSITE" id="PS51202">
    <property type="entry name" value="RCK_C"/>
    <property type="match status" value="1"/>
</dbReference>
<dbReference type="Proteomes" id="UP001157947">
    <property type="component" value="Unassembled WGS sequence"/>
</dbReference>
<organism evidence="2 3">
    <name type="scientific">Venenivibrio stagnispumantis</name>
    <dbReference type="NCBI Taxonomy" id="407998"/>
    <lineage>
        <taxon>Bacteria</taxon>
        <taxon>Pseudomonadati</taxon>
        <taxon>Aquificota</taxon>
        <taxon>Aquificia</taxon>
        <taxon>Aquificales</taxon>
        <taxon>Hydrogenothermaceae</taxon>
        <taxon>Venenivibrio</taxon>
    </lineage>
</organism>
<dbReference type="InterPro" id="IPR050144">
    <property type="entry name" value="AAE_transporter"/>
</dbReference>
<proteinExistence type="predicted"/>
<dbReference type="EMBL" id="FXTX01000025">
    <property type="protein sequence ID" value="SMP22028.1"/>
    <property type="molecule type" value="Genomic_DNA"/>
</dbReference>
<dbReference type="InterPro" id="IPR058776">
    <property type="entry name" value="KhtT-like_N"/>
</dbReference>
<gene>
    <name evidence="2" type="ORF">SAMN06264868_1254</name>
</gene>
<dbReference type="InterPro" id="IPR026278">
    <property type="entry name" value="KhtT"/>
</dbReference>
<dbReference type="PANTHER" id="PTHR30445">
    <property type="entry name" value="K(+)_H(+) ANTIPORTER SUBUNIT KHTT"/>
    <property type="match status" value="1"/>
</dbReference>
<evidence type="ECO:0000313" key="3">
    <source>
        <dbReference type="Proteomes" id="UP001157947"/>
    </source>
</evidence>
<comment type="caution">
    <text evidence="2">The sequence shown here is derived from an EMBL/GenBank/DDBJ whole genome shotgun (WGS) entry which is preliminary data.</text>
</comment>
<keyword evidence="3" id="KW-1185">Reference proteome</keyword>
<dbReference type="PANTHER" id="PTHR30445:SF8">
    <property type="entry name" value="K(+)_H(+) ANTIPORTER SUBUNIT KHTT"/>
    <property type="match status" value="1"/>
</dbReference>
<evidence type="ECO:0000313" key="2">
    <source>
        <dbReference type="EMBL" id="SMP22028.1"/>
    </source>
</evidence>
<name>A0AA45WQ01_9AQUI</name>
<dbReference type="AlphaFoldDB" id="A0AA45WQ01"/>
<sequence>MKFTETELPGIGKKYSVITNEKDKISVIVHFSGRREIYYFDKADYDEPVCTISMNEEEAKQVGSVLMGTYFKPPEEDAKEILFKNLVMEWIKVDKDSIMKDKSIKELQIRKLTGASIIVILRGDTSIVNPSPDEIIKEGDTLIVVGDKKQIEKFFEIFYPACKLK</sequence>
<dbReference type="GO" id="GO:0008324">
    <property type="term" value="F:monoatomic cation transmembrane transporter activity"/>
    <property type="evidence" value="ECO:0007669"/>
    <property type="project" value="InterPro"/>
</dbReference>
<dbReference type="Gene3D" id="3.30.70.1450">
    <property type="entry name" value="Regulator of K+ conductance, C-terminal domain"/>
    <property type="match status" value="1"/>
</dbReference>
<dbReference type="SUPFAM" id="SSF116726">
    <property type="entry name" value="TrkA C-terminal domain-like"/>
    <property type="match status" value="1"/>
</dbReference>
<evidence type="ECO:0000259" key="1">
    <source>
        <dbReference type="PROSITE" id="PS51202"/>
    </source>
</evidence>
<dbReference type="GO" id="GO:0006813">
    <property type="term" value="P:potassium ion transport"/>
    <property type="evidence" value="ECO:0007669"/>
    <property type="project" value="InterPro"/>
</dbReference>
<dbReference type="Pfam" id="PF25991">
    <property type="entry name" value="KhtT_N"/>
    <property type="match status" value="1"/>
</dbReference>
<dbReference type="RefSeq" id="WP_265134900.1">
    <property type="nucleotide sequence ID" value="NZ_FXTX01000025.1"/>
</dbReference>
<reference evidence="2" key="1">
    <citation type="submission" date="2017-05" db="EMBL/GenBank/DDBJ databases">
        <authorList>
            <person name="Varghese N."/>
            <person name="Submissions S."/>
        </authorList>
    </citation>
    <scope>NUCLEOTIDE SEQUENCE</scope>
    <source>
        <strain evidence="2">DSM 18763</strain>
    </source>
</reference>
<accession>A0AA45WQ01</accession>
<feature type="domain" description="RCK C-terminal" evidence="1">
    <location>
        <begin position="76"/>
        <end position="160"/>
    </location>
</feature>
<protein>
    <submittedName>
        <fullName evidence="2">Potassium/proton antiporter regulatory subunit, CPA2 family</fullName>
    </submittedName>
</protein>